<dbReference type="SUPFAM" id="SSF55931">
    <property type="entry name" value="Glutamine synthetase/guanido kinase"/>
    <property type="match status" value="1"/>
</dbReference>
<accession>A0A1R3WVW8</accession>
<dbReference type="Proteomes" id="UP000192455">
    <property type="component" value="Unassembled WGS sequence"/>
</dbReference>
<dbReference type="PROSITE" id="PS51986">
    <property type="entry name" value="GS_BETA_GRASP"/>
    <property type="match status" value="1"/>
</dbReference>
<gene>
    <name evidence="12" type="ORF">SAMN05421849_1658</name>
</gene>
<dbReference type="InterPro" id="IPR014746">
    <property type="entry name" value="Gln_synth/guanido_kin_cat_dom"/>
</dbReference>
<dbReference type="AlphaFoldDB" id="A0A1R3WVW8"/>
<dbReference type="OrthoDB" id="9807095at2"/>
<evidence type="ECO:0000256" key="9">
    <source>
        <dbReference type="RuleBase" id="RU000384"/>
    </source>
</evidence>
<dbReference type="Pfam" id="PF00120">
    <property type="entry name" value="Gln-synt_C"/>
    <property type="match status" value="1"/>
</dbReference>
<dbReference type="GO" id="GO:0005524">
    <property type="term" value="F:ATP binding"/>
    <property type="evidence" value="ECO:0007669"/>
    <property type="project" value="UniProtKB-KW"/>
</dbReference>
<evidence type="ECO:0000256" key="4">
    <source>
        <dbReference type="ARBA" id="ARBA00022741"/>
    </source>
</evidence>
<evidence type="ECO:0000259" key="10">
    <source>
        <dbReference type="PROSITE" id="PS51986"/>
    </source>
</evidence>
<feature type="domain" description="GS catalytic" evidence="11">
    <location>
        <begin position="109"/>
        <end position="448"/>
    </location>
</feature>
<dbReference type="PROSITE" id="PS00181">
    <property type="entry name" value="GLNA_ATP"/>
    <property type="match status" value="1"/>
</dbReference>
<keyword evidence="3" id="KW-0436">Ligase</keyword>
<dbReference type="PANTHER" id="PTHR43785">
    <property type="entry name" value="GAMMA-GLUTAMYLPUTRESCINE SYNTHETASE"/>
    <property type="match status" value="1"/>
</dbReference>
<keyword evidence="13" id="KW-1185">Reference proteome</keyword>
<dbReference type="InterPro" id="IPR027303">
    <property type="entry name" value="Gln_synth_gly_rich_site"/>
</dbReference>
<dbReference type="GO" id="GO:0006542">
    <property type="term" value="P:glutamine biosynthetic process"/>
    <property type="evidence" value="ECO:0007669"/>
    <property type="project" value="InterPro"/>
</dbReference>
<comment type="cofactor">
    <cofactor evidence="1">
        <name>Mg(2+)</name>
        <dbReference type="ChEBI" id="CHEBI:18420"/>
    </cofactor>
</comment>
<dbReference type="PROSITE" id="PS51987">
    <property type="entry name" value="GS_CATALYTIC"/>
    <property type="match status" value="1"/>
</dbReference>
<evidence type="ECO:0000256" key="8">
    <source>
        <dbReference type="PROSITE-ProRule" id="PRU01330"/>
    </source>
</evidence>
<dbReference type="NCBIfam" id="TIGR03105">
    <property type="entry name" value="gln_synth_III"/>
    <property type="match status" value="1"/>
</dbReference>
<comment type="function">
    <text evidence="2">Catalyzes the ATP-dependent biosynthesis of glutamine from glutamate and ammonia.</text>
</comment>
<evidence type="ECO:0000256" key="5">
    <source>
        <dbReference type="ARBA" id="ARBA00022840"/>
    </source>
</evidence>
<evidence type="ECO:0000256" key="2">
    <source>
        <dbReference type="ARBA" id="ARBA00003117"/>
    </source>
</evidence>
<keyword evidence="5" id="KW-0067">ATP-binding</keyword>
<name>A0A1R3WVW8_9RHOB</name>
<dbReference type="InterPro" id="IPR017536">
    <property type="entry name" value="Glutamine_synthetase_typeIII"/>
</dbReference>
<dbReference type="PANTHER" id="PTHR43785:SF12">
    <property type="entry name" value="TYPE-1 GLUTAMINE SYNTHETASE 2"/>
    <property type="match status" value="1"/>
</dbReference>
<evidence type="ECO:0000256" key="6">
    <source>
        <dbReference type="ARBA" id="ARBA00022842"/>
    </source>
</evidence>
<evidence type="ECO:0000256" key="1">
    <source>
        <dbReference type="ARBA" id="ARBA00001946"/>
    </source>
</evidence>
<dbReference type="RefSeq" id="WP_076649385.1">
    <property type="nucleotide sequence ID" value="NZ_FTPS01000001.1"/>
</dbReference>
<dbReference type="EMBL" id="FTPS01000001">
    <property type="protein sequence ID" value="SIT82280.1"/>
    <property type="molecule type" value="Genomic_DNA"/>
</dbReference>
<dbReference type="SUPFAM" id="SSF54368">
    <property type="entry name" value="Glutamine synthetase, N-terminal domain"/>
    <property type="match status" value="1"/>
</dbReference>
<evidence type="ECO:0000313" key="12">
    <source>
        <dbReference type="EMBL" id="SIT82280.1"/>
    </source>
</evidence>
<dbReference type="STRING" id="515897.SAMN05421849_1658"/>
<organism evidence="12 13">
    <name type="scientific">Pontibaca methylaminivorans</name>
    <dbReference type="NCBI Taxonomy" id="515897"/>
    <lineage>
        <taxon>Bacteria</taxon>
        <taxon>Pseudomonadati</taxon>
        <taxon>Pseudomonadota</taxon>
        <taxon>Alphaproteobacteria</taxon>
        <taxon>Rhodobacterales</taxon>
        <taxon>Roseobacteraceae</taxon>
        <taxon>Pontibaca</taxon>
    </lineage>
</organism>
<keyword evidence="6" id="KW-0460">Magnesium</keyword>
<dbReference type="GO" id="GO:0004356">
    <property type="term" value="F:glutamine synthetase activity"/>
    <property type="evidence" value="ECO:0007669"/>
    <property type="project" value="InterPro"/>
</dbReference>
<dbReference type="InterPro" id="IPR008147">
    <property type="entry name" value="Gln_synt_N"/>
</dbReference>
<keyword evidence="7" id="KW-0535">Nitrogen fixation</keyword>
<dbReference type="SMART" id="SM01230">
    <property type="entry name" value="Gln-synt_C"/>
    <property type="match status" value="1"/>
</dbReference>
<dbReference type="Gene3D" id="3.10.20.70">
    <property type="entry name" value="Glutamine synthetase, N-terminal domain"/>
    <property type="match status" value="1"/>
</dbReference>
<dbReference type="Gene3D" id="3.30.590.10">
    <property type="entry name" value="Glutamine synthetase/guanido kinase, catalytic domain"/>
    <property type="match status" value="1"/>
</dbReference>
<proteinExistence type="inferred from homology"/>
<keyword evidence="4" id="KW-0547">Nucleotide-binding</keyword>
<comment type="similarity">
    <text evidence="8 9">Belongs to the glutamine synthetase family.</text>
</comment>
<feature type="domain" description="GS beta-grasp" evidence="10">
    <location>
        <begin position="21"/>
        <end position="105"/>
    </location>
</feature>
<evidence type="ECO:0000256" key="7">
    <source>
        <dbReference type="ARBA" id="ARBA00023231"/>
    </source>
</evidence>
<reference evidence="12 13" key="1">
    <citation type="submission" date="2017-01" db="EMBL/GenBank/DDBJ databases">
        <authorList>
            <person name="Mah S.A."/>
            <person name="Swanson W.J."/>
            <person name="Moy G.W."/>
            <person name="Vacquier V.D."/>
        </authorList>
    </citation>
    <scope>NUCLEOTIDE SEQUENCE [LARGE SCALE GENOMIC DNA]</scope>
    <source>
        <strain evidence="12 13">DSM 21219</strain>
    </source>
</reference>
<dbReference type="InterPro" id="IPR008146">
    <property type="entry name" value="Gln_synth_cat_dom"/>
</dbReference>
<evidence type="ECO:0000313" key="13">
    <source>
        <dbReference type="Proteomes" id="UP000192455"/>
    </source>
</evidence>
<sequence>MANDNLAQESQIDLMEWGKDRGIKYFMVNFTDIKGVQRTKLVPIRAIDRVQENGAGFAAFAADFDYLPAEPDMMVMPDADQVIQIPWQRDVAWVPGNPVIRGEYTMQAPRNVLRKQMKDAAELGLYFKIGVEPEFQFLTPDGRALADSYDTLSKPCYDQQSMMRNMHVIREASAYMHEMGWGGYQNDHEDGNGQWEMNWDFDDVLKMSDQLSFFKFMIRTIAEKHGMRVTFMPKPLGPLTGNGLHIHISAWDGEGKDAKTNLFRDDSHSHGLSPLGLNFLGGIIRHGSGTTVISCPTVNSYKRVGSVATASGASWAPSKVTWSGDNRTHLMRVPGGGRMENRLPDGSVNPYLLPAINMAAGILGVRSKADPGKPLDDIDMHHEGHKITDAPKLPENLLDALRAYEADTDLVAQMSEEFTSAFCNKKRAEWLQYCAELSDWERANTLDC</sequence>
<evidence type="ECO:0000256" key="3">
    <source>
        <dbReference type="ARBA" id="ARBA00022598"/>
    </source>
</evidence>
<dbReference type="InterPro" id="IPR036651">
    <property type="entry name" value="Gln_synt_N_sf"/>
</dbReference>
<evidence type="ECO:0000259" key="11">
    <source>
        <dbReference type="PROSITE" id="PS51987"/>
    </source>
</evidence>
<protein>
    <submittedName>
        <fullName evidence="12">Glutamine synthetase</fullName>
    </submittedName>
</protein>